<reference evidence="2" key="1">
    <citation type="journal article" date="2021" name="Proc. Natl. Acad. Sci. U.S.A.">
        <title>A Catalog of Tens of Thousands of Viruses from Human Metagenomes Reveals Hidden Associations with Chronic Diseases.</title>
        <authorList>
            <person name="Tisza M.J."/>
            <person name="Buck C.B."/>
        </authorList>
    </citation>
    <scope>NUCLEOTIDE SEQUENCE</scope>
    <source>
        <strain evidence="2">CthHz3</strain>
    </source>
</reference>
<proteinExistence type="predicted"/>
<feature type="region of interest" description="Disordered" evidence="1">
    <location>
        <begin position="1"/>
        <end position="29"/>
    </location>
</feature>
<accession>A0A8S5UYQ4</accession>
<feature type="compositionally biased region" description="Basic residues" evidence="1">
    <location>
        <begin position="19"/>
        <end position="29"/>
    </location>
</feature>
<dbReference type="EMBL" id="BK016167">
    <property type="protein sequence ID" value="DAF99564.1"/>
    <property type="molecule type" value="Genomic_DNA"/>
</dbReference>
<evidence type="ECO:0000256" key="1">
    <source>
        <dbReference type="SAM" id="MobiDB-lite"/>
    </source>
</evidence>
<organism evidence="2">
    <name type="scientific">Siphoviridae sp. cthHz3</name>
    <dbReference type="NCBI Taxonomy" id="2825614"/>
    <lineage>
        <taxon>Viruses</taxon>
        <taxon>Duplodnaviria</taxon>
        <taxon>Heunggongvirae</taxon>
        <taxon>Uroviricota</taxon>
        <taxon>Caudoviricetes</taxon>
    </lineage>
</organism>
<protein>
    <submittedName>
        <fullName evidence="2">Uncharacterized protein</fullName>
    </submittedName>
</protein>
<evidence type="ECO:0000313" key="2">
    <source>
        <dbReference type="EMBL" id="DAF99564.1"/>
    </source>
</evidence>
<name>A0A8S5UYQ4_9CAUD</name>
<sequence length="29" mass="3252">MSNAREMLESDCSPTYKVNTHKKASPKVV</sequence>